<dbReference type="SMART" id="SM00481">
    <property type="entry name" value="POLIIIAc"/>
    <property type="match status" value="1"/>
</dbReference>
<feature type="domain" description="Polymerase/histidinol phosphatase N-terminal" evidence="1">
    <location>
        <begin position="5"/>
        <end position="79"/>
    </location>
</feature>
<sequence length="249" mass="27382">MKDIMDLHSHTIVSGHAYNTLYEMVRSASDKGLSLLGVTEHAPGIPGACHPFYFINFKVVPRELYGVRLMLGCELNIIDYLGSVDLEPRFLRGLDFGIASIHDPCFTSGTVAQNTSAYLGAMKHPSVQIIGHPDDGRFPVDYETLVCAAKEEHVLLEVNSSSLHPQSNRKNAHENYLTMLELCKKHKTSIVLDSDAHCEADVGNHSRAYDLLKEVDFPEELVVNTSLEKAASYIPCLAKMLTAGGPAND</sequence>
<dbReference type="PANTHER" id="PTHR36928">
    <property type="entry name" value="PHOSPHATASE YCDX-RELATED"/>
    <property type="match status" value="1"/>
</dbReference>
<dbReference type="SUPFAM" id="SSF89550">
    <property type="entry name" value="PHP domain-like"/>
    <property type="match status" value="1"/>
</dbReference>
<organism evidence="2 3">
    <name type="scientific">Brotaphodocola catenula</name>
    <dbReference type="NCBI Taxonomy" id="2885361"/>
    <lineage>
        <taxon>Bacteria</taxon>
        <taxon>Bacillati</taxon>
        <taxon>Bacillota</taxon>
        <taxon>Clostridia</taxon>
        <taxon>Lachnospirales</taxon>
        <taxon>Lachnospiraceae</taxon>
        <taxon>Brotaphodocola</taxon>
    </lineage>
</organism>
<dbReference type="InterPro" id="IPR050243">
    <property type="entry name" value="PHP_phosphatase"/>
</dbReference>
<dbReference type="AlphaFoldDB" id="A0AAE3AP01"/>
<keyword evidence="3" id="KW-1185">Reference proteome</keyword>
<dbReference type="InterPro" id="IPR003141">
    <property type="entry name" value="Pol/His_phosphatase_N"/>
</dbReference>
<protein>
    <submittedName>
        <fullName evidence="2">Phosphatase</fullName>
    </submittedName>
</protein>
<comment type="caution">
    <text evidence="2">The sequence shown here is derived from an EMBL/GenBank/DDBJ whole genome shotgun (WGS) entry which is preliminary data.</text>
</comment>
<dbReference type="PANTHER" id="PTHR36928:SF1">
    <property type="entry name" value="PHOSPHATASE YCDX-RELATED"/>
    <property type="match status" value="1"/>
</dbReference>
<dbReference type="Pfam" id="PF02811">
    <property type="entry name" value="PHP"/>
    <property type="match status" value="1"/>
</dbReference>
<dbReference type="InterPro" id="IPR004013">
    <property type="entry name" value="PHP_dom"/>
</dbReference>
<evidence type="ECO:0000313" key="2">
    <source>
        <dbReference type="EMBL" id="MCC2165208.1"/>
    </source>
</evidence>
<dbReference type="Gene3D" id="3.20.20.140">
    <property type="entry name" value="Metal-dependent hydrolases"/>
    <property type="match status" value="1"/>
</dbReference>
<proteinExistence type="predicted"/>
<name>A0AAE3AP01_9FIRM</name>
<evidence type="ECO:0000313" key="3">
    <source>
        <dbReference type="Proteomes" id="UP001198962"/>
    </source>
</evidence>
<dbReference type="InterPro" id="IPR016195">
    <property type="entry name" value="Pol/histidinol_Pase-like"/>
</dbReference>
<dbReference type="CDD" id="cd07437">
    <property type="entry name" value="PHP_HisPPase_Ycdx_like"/>
    <property type="match status" value="1"/>
</dbReference>
<dbReference type="RefSeq" id="WP_308451575.1">
    <property type="nucleotide sequence ID" value="NZ_JAJEPU010000028.1"/>
</dbReference>
<dbReference type="NCBIfam" id="NF006702">
    <property type="entry name" value="PRK09248.1"/>
    <property type="match status" value="1"/>
</dbReference>
<evidence type="ECO:0000259" key="1">
    <source>
        <dbReference type="SMART" id="SM00481"/>
    </source>
</evidence>
<dbReference type="EMBL" id="JAJEPU010000028">
    <property type="protein sequence ID" value="MCC2165208.1"/>
    <property type="molecule type" value="Genomic_DNA"/>
</dbReference>
<dbReference type="GO" id="GO:0008270">
    <property type="term" value="F:zinc ion binding"/>
    <property type="evidence" value="ECO:0007669"/>
    <property type="project" value="TreeGrafter"/>
</dbReference>
<dbReference type="GO" id="GO:0042578">
    <property type="term" value="F:phosphoric ester hydrolase activity"/>
    <property type="evidence" value="ECO:0007669"/>
    <property type="project" value="TreeGrafter"/>
</dbReference>
<dbReference type="Proteomes" id="UP001198962">
    <property type="component" value="Unassembled WGS sequence"/>
</dbReference>
<gene>
    <name evidence="2" type="ORF">LKD32_10030</name>
</gene>
<accession>A0AAE3AP01</accession>
<reference evidence="2" key="1">
    <citation type="submission" date="2021-10" db="EMBL/GenBank/DDBJ databases">
        <title>Anaerobic single-cell dispensing facilitates the cultivation of human gut bacteria.</title>
        <authorList>
            <person name="Afrizal A."/>
        </authorList>
    </citation>
    <scope>NUCLEOTIDE SEQUENCE</scope>
    <source>
        <strain evidence="2">CLA-AA-H274</strain>
    </source>
</reference>
<dbReference type="GO" id="GO:0005829">
    <property type="term" value="C:cytosol"/>
    <property type="evidence" value="ECO:0007669"/>
    <property type="project" value="TreeGrafter"/>
</dbReference>